<protein>
    <submittedName>
        <fullName evidence="1">Rrf2 family transcriptional regulator</fullName>
    </submittedName>
</protein>
<accession>A0ABR7GJT0</accession>
<dbReference type="Gene3D" id="1.10.10.10">
    <property type="entry name" value="Winged helix-like DNA-binding domain superfamily/Winged helix DNA-binding domain"/>
    <property type="match status" value="1"/>
</dbReference>
<dbReference type="InterPro" id="IPR000944">
    <property type="entry name" value="Tscrpt_reg_Rrf2"/>
</dbReference>
<keyword evidence="2" id="KW-1185">Reference proteome</keyword>
<proteinExistence type="predicted"/>
<dbReference type="PANTHER" id="PTHR33221:SF2">
    <property type="entry name" value="TRANSCRIPTIONAL REGULATOR"/>
    <property type="match status" value="1"/>
</dbReference>
<dbReference type="Proteomes" id="UP000641741">
    <property type="component" value="Unassembled WGS sequence"/>
</dbReference>
<dbReference type="EMBL" id="JACOPK010000001">
    <property type="protein sequence ID" value="MBC5694571.1"/>
    <property type="molecule type" value="Genomic_DNA"/>
</dbReference>
<dbReference type="RefSeq" id="WP_118722221.1">
    <property type="nucleotide sequence ID" value="NZ_JACOPK010000001.1"/>
</dbReference>
<organism evidence="1 2">
    <name type="scientific">Agathobaculum hominis</name>
    <dbReference type="NCBI Taxonomy" id="2763014"/>
    <lineage>
        <taxon>Bacteria</taxon>
        <taxon>Bacillati</taxon>
        <taxon>Bacillota</taxon>
        <taxon>Clostridia</taxon>
        <taxon>Eubacteriales</taxon>
        <taxon>Butyricicoccaceae</taxon>
        <taxon>Agathobaculum</taxon>
    </lineage>
</organism>
<dbReference type="PROSITE" id="PS01332">
    <property type="entry name" value="HTH_RRF2_1"/>
    <property type="match status" value="1"/>
</dbReference>
<gene>
    <name evidence="1" type="ORF">H8S02_01195</name>
</gene>
<sequence>MRITHEADYAIRVTYCLALTGGKQCAKDISELTGVTLRFALKILRKLTQSGITKSYKGVAGGYELNRSPSEISLGEIIECIDGPIAINHCLANEFQCTHVGSQNECDFHRVFSEINRSLRGQLFAITMDRFLPAKLLQNK</sequence>
<name>A0ABR7GJT0_9FIRM</name>
<dbReference type="PANTHER" id="PTHR33221">
    <property type="entry name" value="WINGED HELIX-TURN-HELIX TRANSCRIPTIONAL REGULATOR, RRF2 FAMILY"/>
    <property type="match status" value="1"/>
</dbReference>
<dbReference type="InterPro" id="IPR036390">
    <property type="entry name" value="WH_DNA-bd_sf"/>
</dbReference>
<dbReference type="SUPFAM" id="SSF46785">
    <property type="entry name" value="Winged helix' DNA-binding domain"/>
    <property type="match status" value="1"/>
</dbReference>
<evidence type="ECO:0000313" key="2">
    <source>
        <dbReference type="Proteomes" id="UP000641741"/>
    </source>
</evidence>
<comment type="caution">
    <text evidence="1">The sequence shown here is derived from an EMBL/GenBank/DDBJ whole genome shotgun (WGS) entry which is preliminary data.</text>
</comment>
<dbReference type="InterPro" id="IPR036388">
    <property type="entry name" value="WH-like_DNA-bd_sf"/>
</dbReference>
<dbReference type="PROSITE" id="PS51197">
    <property type="entry name" value="HTH_RRF2_2"/>
    <property type="match status" value="1"/>
</dbReference>
<dbReference type="NCBIfam" id="TIGR00738">
    <property type="entry name" value="rrf2_super"/>
    <property type="match status" value="1"/>
</dbReference>
<dbReference type="InterPro" id="IPR030489">
    <property type="entry name" value="TR_Rrf2-type_CS"/>
</dbReference>
<reference evidence="1 2" key="1">
    <citation type="submission" date="2020-08" db="EMBL/GenBank/DDBJ databases">
        <title>Genome public.</title>
        <authorList>
            <person name="Liu C."/>
            <person name="Sun Q."/>
        </authorList>
    </citation>
    <scope>NUCLEOTIDE SEQUENCE [LARGE SCALE GENOMIC DNA]</scope>
    <source>
        <strain evidence="1 2">M2</strain>
    </source>
</reference>
<evidence type="ECO:0000313" key="1">
    <source>
        <dbReference type="EMBL" id="MBC5694571.1"/>
    </source>
</evidence>
<dbReference type="Pfam" id="PF02082">
    <property type="entry name" value="Rrf2"/>
    <property type="match status" value="1"/>
</dbReference>